<evidence type="ECO:0000313" key="1">
    <source>
        <dbReference type="EMBL" id="GMR49778.1"/>
    </source>
</evidence>
<organism evidence="1 2">
    <name type="scientific">Pristionchus mayeri</name>
    <dbReference type="NCBI Taxonomy" id="1317129"/>
    <lineage>
        <taxon>Eukaryota</taxon>
        <taxon>Metazoa</taxon>
        <taxon>Ecdysozoa</taxon>
        <taxon>Nematoda</taxon>
        <taxon>Chromadorea</taxon>
        <taxon>Rhabditida</taxon>
        <taxon>Rhabditina</taxon>
        <taxon>Diplogasteromorpha</taxon>
        <taxon>Diplogasteroidea</taxon>
        <taxon>Neodiplogasteridae</taxon>
        <taxon>Pristionchus</taxon>
    </lineage>
</organism>
<feature type="non-terminal residue" evidence="1">
    <location>
        <position position="116"/>
    </location>
</feature>
<proteinExistence type="predicted"/>
<sequence>LSFSSMNYHEFLAKREMVPVLLNALSIANPHRAADAAYALKKILKSADTEYLKKEYNNIIYHLKHAITVCPKTFQGPRLILLLHCVILLVDEVGKEAFKEDALEILPVLCEAYPVL</sequence>
<dbReference type="EMBL" id="BTRK01000004">
    <property type="protein sequence ID" value="GMR49778.1"/>
    <property type="molecule type" value="Genomic_DNA"/>
</dbReference>
<reference evidence="2" key="1">
    <citation type="submission" date="2022-10" db="EMBL/GenBank/DDBJ databases">
        <title>Genome assembly of Pristionchus species.</title>
        <authorList>
            <person name="Yoshida K."/>
            <person name="Sommer R.J."/>
        </authorList>
    </citation>
    <scope>NUCLEOTIDE SEQUENCE [LARGE SCALE GENOMIC DNA]</scope>
    <source>
        <strain evidence="2">RS5460</strain>
    </source>
</reference>
<gene>
    <name evidence="1" type="ORF">PMAYCL1PPCAC_19973</name>
</gene>
<comment type="caution">
    <text evidence="1">The sequence shown here is derived from an EMBL/GenBank/DDBJ whole genome shotgun (WGS) entry which is preliminary data.</text>
</comment>
<name>A0AAN5CSC4_9BILA</name>
<protein>
    <submittedName>
        <fullName evidence="1">Uncharacterized protein</fullName>
    </submittedName>
</protein>
<dbReference type="AlphaFoldDB" id="A0AAN5CSC4"/>
<feature type="non-terminal residue" evidence="1">
    <location>
        <position position="1"/>
    </location>
</feature>
<dbReference type="Proteomes" id="UP001328107">
    <property type="component" value="Unassembled WGS sequence"/>
</dbReference>
<evidence type="ECO:0000313" key="2">
    <source>
        <dbReference type="Proteomes" id="UP001328107"/>
    </source>
</evidence>
<keyword evidence="2" id="KW-1185">Reference proteome</keyword>
<accession>A0AAN5CSC4</accession>